<dbReference type="Pfam" id="PF13365">
    <property type="entry name" value="Trypsin_2"/>
    <property type="match status" value="1"/>
</dbReference>
<dbReference type="KEGG" id="abam:B1s21122_06100"/>
<dbReference type="Gene3D" id="2.30.42.10">
    <property type="match status" value="1"/>
</dbReference>
<evidence type="ECO:0000256" key="2">
    <source>
        <dbReference type="ARBA" id="ARBA00022670"/>
    </source>
</evidence>
<dbReference type="AlphaFoldDB" id="A0A249JZC1"/>
<dbReference type="InterPro" id="IPR036034">
    <property type="entry name" value="PDZ_sf"/>
</dbReference>
<keyword evidence="3" id="KW-0378">Hydrolase</keyword>
<dbReference type="PRINTS" id="PR00834">
    <property type="entry name" value="PROTEASES2C"/>
</dbReference>
<sequence>MKNGAVKVLIGFIIGAVSVGGYAIAIPNNVPVVKACIDNKTKALYASTNGSCAKGRSAIDIGATGANVKSIAQLVSPSVVSIEVTALAGNGTGSGSIYKSTSSLSYIITNNHVIENAASSGKIEVELNNGDIYTASIVGRNSEYDLAVISINKGNLPEIPRGNSASLAIGDVVIAFGSPLGLSGTVTSGIVSALNRPVTTGSTTAESYMDAIQTDAAINPGNSGGPLVDSQGRAVGVNSAIATLGSSFGPSGNIGLGFSIPFNQAIRIADELIATGKSTKPFLGISFDPTFTGNGAKIAIITPGQAADKAGLSVGMIVKSIDGFKVNDAVSAIVRIRSHAPGDQTIMVVETTAGVSKTFNITLGSSPALP</sequence>
<dbReference type="EMBL" id="CP016768">
    <property type="protein sequence ID" value="ASY09874.1"/>
    <property type="molecule type" value="Genomic_DNA"/>
</dbReference>
<keyword evidence="6" id="KW-1185">Reference proteome</keyword>
<dbReference type="Proteomes" id="UP000217153">
    <property type="component" value="Chromosome"/>
</dbReference>
<dbReference type="PANTHER" id="PTHR43343">
    <property type="entry name" value="PEPTIDASE S12"/>
    <property type="match status" value="1"/>
</dbReference>
<dbReference type="PANTHER" id="PTHR43343:SF3">
    <property type="entry name" value="PROTEASE DO-LIKE 8, CHLOROPLASTIC"/>
    <property type="match status" value="1"/>
</dbReference>
<reference evidence="6" key="1">
    <citation type="submission" date="2016-10" db="EMBL/GenBank/DDBJ databases">
        <title>High microdiversification within the ubiquitous acI lineage of Actinobacteria.</title>
        <authorList>
            <person name="Neuenschwander S.M."/>
            <person name="Salcher M."/>
            <person name="Ghai R."/>
            <person name="Pernthaler J."/>
        </authorList>
    </citation>
    <scope>NUCLEOTIDE SEQUENCE [LARGE SCALE GENOMIC DNA]</scope>
</reference>
<accession>A0A249JZC1</accession>
<keyword evidence="2 5" id="KW-0645">Protease</keyword>
<gene>
    <name evidence="5" type="ORF">B1s21122_06100</name>
</gene>
<feature type="domain" description="PDZ" evidence="4">
    <location>
        <begin position="281"/>
        <end position="353"/>
    </location>
</feature>
<dbReference type="GO" id="GO:0006508">
    <property type="term" value="P:proteolysis"/>
    <property type="evidence" value="ECO:0007669"/>
    <property type="project" value="UniProtKB-KW"/>
</dbReference>
<dbReference type="Gene3D" id="2.40.10.10">
    <property type="entry name" value="Trypsin-like serine proteases"/>
    <property type="match status" value="2"/>
</dbReference>
<evidence type="ECO:0000256" key="1">
    <source>
        <dbReference type="ARBA" id="ARBA00010541"/>
    </source>
</evidence>
<evidence type="ECO:0000256" key="3">
    <source>
        <dbReference type="ARBA" id="ARBA00022801"/>
    </source>
</evidence>
<dbReference type="InterPro" id="IPR043504">
    <property type="entry name" value="Peptidase_S1_PA_chymotrypsin"/>
</dbReference>
<evidence type="ECO:0000313" key="5">
    <source>
        <dbReference type="EMBL" id="ASY09874.1"/>
    </source>
</evidence>
<proteinExistence type="inferred from homology"/>
<dbReference type="SUPFAM" id="SSF50494">
    <property type="entry name" value="Trypsin-like serine proteases"/>
    <property type="match status" value="1"/>
</dbReference>
<dbReference type="SUPFAM" id="SSF50156">
    <property type="entry name" value="PDZ domain-like"/>
    <property type="match status" value="1"/>
</dbReference>
<dbReference type="GO" id="GO:0004252">
    <property type="term" value="F:serine-type endopeptidase activity"/>
    <property type="evidence" value="ECO:0007669"/>
    <property type="project" value="InterPro"/>
</dbReference>
<evidence type="ECO:0000259" key="4">
    <source>
        <dbReference type="SMART" id="SM00228"/>
    </source>
</evidence>
<dbReference type="RefSeq" id="WP_095681179.1">
    <property type="nucleotide sequence ID" value="NZ_CP016768.2"/>
</dbReference>
<dbReference type="SMART" id="SM00228">
    <property type="entry name" value="PDZ"/>
    <property type="match status" value="1"/>
</dbReference>
<evidence type="ECO:0000313" key="6">
    <source>
        <dbReference type="Proteomes" id="UP000217153"/>
    </source>
</evidence>
<dbReference type="InterPro" id="IPR009003">
    <property type="entry name" value="Peptidase_S1_PA"/>
</dbReference>
<dbReference type="InterPro" id="IPR001940">
    <property type="entry name" value="Peptidase_S1C"/>
</dbReference>
<dbReference type="InterPro" id="IPR051201">
    <property type="entry name" value="Chloro_Bact_Ser_Proteases"/>
</dbReference>
<name>A0A249JZC1_9ACTN</name>
<comment type="similarity">
    <text evidence="1">Belongs to the peptidase S1C family.</text>
</comment>
<organism evidence="5 6">
    <name type="scientific">Candidatus Nanopelagicus limnae</name>
    <dbReference type="NCBI Taxonomy" id="1884634"/>
    <lineage>
        <taxon>Bacteria</taxon>
        <taxon>Bacillati</taxon>
        <taxon>Actinomycetota</taxon>
        <taxon>Actinomycetes</taxon>
        <taxon>Candidatus Nanopelagicales</taxon>
        <taxon>Candidatus Nanopelagicaceae</taxon>
        <taxon>Candidatus Nanopelagicus</taxon>
    </lineage>
</organism>
<dbReference type="InterPro" id="IPR001478">
    <property type="entry name" value="PDZ"/>
</dbReference>
<protein>
    <submittedName>
        <fullName evidence="5">Putative serine protease PepD</fullName>
    </submittedName>
</protein>
<dbReference type="OrthoDB" id="9758917at2"/>